<dbReference type="EMBL" id="HG917868">
    <property type="protein sequence ID" value="CDM68516.1"/>
    <property type="molecule type" value="Genomic_DNA"/>
</dbReference>
<dbReference type="PATRIC" id="fig|1216932.3.peg.1351"/>
<dbReference type="OrthoDB" id="1936118at2"/>
<name>W6RV17_9CLOT</name>
<dbReference type="RefSeq" id="WP_044037618.1">
    <property type="nucleotide sequence ID" value="NZ_HG917868.1"/>
</dbReference>
<dbReference type="Proteomes" id="UP000019426">
    <property type="component" value="Chromosome M2/40_rep1"/>
</dbReference>
<dbReference type="HOGENOM" id="CLU_1966752_0_0_9"/>
<evidence type="ECO:0008006" key="3">
    <source>
        <dbReference type="Google" id="ProtNLM"/>
    </source>
</evidence>
<protein>
    <recommendedName>
        <fullName evidence="3">Nudix hydrolase domain-containing protein</fullName>
    </recommendedName>
</protein>
<accession>W6RV17</accession>
<dbReference type="AlphaFoldDB" id="W6RV17"/>
<sequence length="127" mass="14859">MGKKIKSSIIIYDDFKNVLIVQKGKSKKFEPKVWSILSKDITEKQDPEKYITKAVGKDLKCNIFDLLPYKVYEEGDNKNIVFSGKLKEQIVCSADINEFSWIKEKNLKEYSFSDIEEKILSEFFKTM</sequence>
<evidence type="ECO:0000313" key="2">
    <source>
        <dbReference type="Proteomes" id="UP000019426"/>
    </source>
</evidence>
<organism evidence="1 2">
    <name type="scientific">Clostridium bornimense</name>
    <dbReference type="NCBI Taxonomy" id="1216932"/>
    <lineage>
        <taxon>Bacteria</taxon>
        <taxon>Bacillati</taxon>
        <taxon>Bacillota</taxon>
        <taxon>Clostridia</taxon>
        <taxon>Eubacteriales</taxon>
        <taxon>Clostridiaceae</taxon>
        <taxon>Clostridium</taxon>
    </lineage>
</organism>
<dbReference type="eggNOG" id="ENOG5030V8A">
    <property type="taxonomic scope" value="Bacteria"/>
</dbReference>
<proteinExistence type="predicted"/>
<dbReference type="KEGG" id="clt:CM240_1357"/>
<gene>
    <name evidence="1" type="ORF">CM240_1357</name>
</gene>
<reference evidence="1 2" key="1">
    <citation type="submission" date="2013-11" db="EMBL/GenBank/DDBJ databases">
        <title>Complete genome sequence of Clostridum sp. M2/40.</title>
        <authorList>
            <person name="Wibberg D."/>
            <person name="Puehler A."/>
            <person name="Schlueter A."/>
        </authorList>
    </citation>
    <scope>NUCLEOTIDE SEQUENCE [LARGE SCALE GENOMIC DNA]</scope>
    <source>
        <strain evidence="2">M2/40</strain>
    </source>
</reference>
<keyword evidence="2" id="KW-1185">Reference proteome</keyword>
<evidence type="ECO:0000313" key="1">
    <source>
        <dbReference type="EMBL" id="CDM68516.1"/>
    </source>
</evidence>